<dbReference type="GO" id="GO:0005829">
    <property type="term" value="C:cytosol"/>
    <property type="evidence" value="ECO:0007669"/>
    <property type="project" value="TreeGrafter"/>
</dbReference>
<dbReference type="GO" id="GO:0004746">
    <property type="term" value="F:riboflavin synthase activity"/>
    <property type="evidence" value="ECO:0007669"/>
    <property type="project" value="UniProtKB-UniRule"/>
</dbReference>
<evidence type="ECO:0000256" key="8">
    <source>
        <dbReference type="NCBIfam" id="TIGR00187"/>
    </source>
</evidence>
<dbReference type="RefSeq" id="WP_136129966.1">
    <property type="nucleotide sequence ID" value="NZ_PDKU01000001.1"/>
</dbReference>
<proteinExistence type="predicted"/>
<dbReference type="CDD" id="cd00402">
    <property type="entry name" value="Riboflavin_synthase_like"/>
    <property type="match status" value="1"/>
</dbReference>
<dbReference type="NCBIfam" id="NF009566">
    <property type="entry name" value="PRK13020.1"/>
    <property type="match status" value="1"/>
</dbReference>
<gene>
    <name evidence="11" type="ORF">CRV10_00905</name>
</gene>
<dbReference type="InterPro" id="IPR026017">
    <property type="entry name" value="Lumazine-bd_dom"/>
</dbReference>
<keyword evidence="7" id="KW-0677">Repeat</keyword>
<name>A0A2P5SWV2_9GAMM</name>
<dbReference type="EMBL" id="PDKU01000001">
    <property type="protein sequence ID" value="PPI86801.1"/>
    <property type="molecule type" value="Genomic_DNA"/>
</dbReference>
<sequence length="208" mass="23629">MFTGIVQGTAEIVYIEKNFLPYDYTIKFPKELMANLKLGASVMINGCCLTVNNINDFYVNFCVINETLKISNLVNLSKGDIVNIERSVKINDEIGGHLMSGHIMTTAEIYKIVKSDNNYIIWFKINDYNKMKYIFHKGCIGIDGISLTIGEIVEKNFCVFIIPETLHRTTIGQKNLGYHANIEIDLYTQVIVDTVERLMALKNINKSD</sequence>
<keyword evidence="11" id="KW-0808">Transferase</keyword>
<keyword evidence="6" id="KW-0686">Riboflavin biosynthesis</keyword>
<evidence type="ECO:0000256" key="5">
    <source>
        <dbReference type="ARBA" id="ARBA00013950"/>
    </source>
</evidence>
<evidence type="ECO:0000256" key="3">
    <source>
        <dbReference type="ARBA" id="ARBA00004887"/>
    </source>
</evidence>
<comment type="catalytic activity">
    <reaction evidence="1">
        <text>2 6,7-dimethyl-8-(1-D-ribityl)lumazine + H(+) = 5-amino-6-(D-ribitylamino)uracil + riboflavin</text>
        <dbReference type="Rhea" id="RHEA:20772"/>
        <dbReference type="ChEBI" id="CHEBI:15378"/>
        <dbReference type="ChEBI" id="CHEBI:15934"/>
        <dbReference type="ChEBI" id="CHEBI:57986"/>
        <dbReference type="ChEBI" id="CHEBI:58201"/>
        <dbReference type="EC" id="2.5.1.9"/>
    </reaction>
</comment>
<dbReference type="InterPro" id="IPR001783">
    <property type="entry name" value="Lumazine-bd"/>
</dbReference>
<dbReference type="NCBIfam" id="TIGR00187">
    <property type="entry name" value="ribE"/>
    <property type="match status" value="1"/>
</dbReference>
<comment type="caution">
    <text evidence="11">The sequence shown here is derived from an EMBL/GenBank/DDBJ whole genome shotgun (WGS) entry which is preliminary data.</text>
</comment>
<evidence type="ECO:0000256" key="2">
    <source>
        <dbReference type="ARBA" id="ARBA00002803"/>
    </source>
</evidence>
<evidence type="ECO:0000256" key="6">
    <source>
        <dbReference type="ARBA" id="ARBA00022619"/>
    </source>
</evidence>
<keyword evidence="12" id="KW-1185">Reference proteome</keyword>
<dbReference type="PROSITE" id="PS51177">
    <property type="entry name" value="LUMAZINE_BIND"/>
    <property type="match status" value="2"/>
</dbReference>
<dbReference type="UniPathway" id="UPA00275">
    <property type="reaction ID" value="UER00405"/>
</dbReference>
<dbReference type="InterPro" id="IPR023366">
    <property type="entry name" value="ATP_synth_asu-like_sf"/>
</dbReference>
<dbReference type="SUPFAM" id="SSF63380">
    <property type="entry name" value="Riboflavin synthase domain-like"/>
    <property type="match status" value="2"/>
</dbReference>
<dbReference type="Gene3D" id="2.40.30.20">
    <property type="match status" value="2"/>
</dbReference>
<dbReference type="PANTHER" id="PTHR21098">
    <property type="entry name" value="RIBOFLAVIN SYNTHASE ALPHA CHAIN"/>
    <property type="match status" value="1"/>
</dbReference>
<dbReference type="GO" id="GO:0009231">
    <property type="term" value="P:riboflavin biosynthetic process"/>
    <property type="evidence" value="ECO:0007669"/>
    <property type="project" value="UniProtKB-UniPathway"/>
</dbReference>
<evidence type="ECO:0000313" key="11">
    <source>
        <dbReference type="EMBL" id="PPI86801.1"/>
    </source>
</evidence>
<dbReference type="AlphaFoldDB" id="A0A2P5SWV2"/>
<dbReference type="OrthoDB" id="9788537at2"/>
<accession>A0A2P5SWV2</accession>
<feature type="repeat" description="Lumazine-binding" evidence="9">
    <location>
        <begin position="98"/>
        <end position="195"/>
    </location>
</feature>
<dbReference type="NCBIfam" id="NF006767">
    <property type="entry name" value="PRK09289.1"/>
    <property type="match status" value="1"/>
</dbReference>
<comment type="function">
    <text evidence="2">Catalyzes the dismutation of two molecules of 6,7-dimethyl-8-ribityllumazine, resulting in the formation of riboflavin and 5-amino-6-(D-ribitylamino)uracil.</text>
</comment>
<organism evidence="11 12">
    <name type="scientific">Candidatus Pantoea edessiphila</name>
    <dbReference type="NCBI Taxonomy" id="2044610"/>
    <lineage>
        <taxon>Bacteria</taxon>
        <taxon>Pseudomonadati</taxon>
        <taxon>Pseudomonadota</taxon>
        <taxon>Gammaproteobacteria</taxon>
        <taxon>Enterobacterales</taxon>
        <taxon>Erwiniaceae</taxon>
        <taxon>Pantoea</taxon>
    </lineage>
</organism>
<reference evidence="11 12" key="1">
    <citation type="journal article" date="2018" name="Genome Biol. Evol.">
        <title>Cladogenesis and Genomic Streamlining in Extracellular Endosymbionts of Tropical Stink Bugs.</title>
        <authorList>
            <person name="Otero-Bravo A."/>
            <person name="Goffredi S."/>
            <person name="Sabree Z.L."/>
        </authorList>
    </citation>
    <scope>NUCLEOTIDE SEQUENCE [LARGE SCALE GENOMIC DNA]</scope>
    <source>
        <strain evidence="11 12">SoEL</strain>
    </source>
</reference>
<feature type="domain" description="Lumazine-binding" evidence="10">
    <location>
        <begin position="98"/>
        <end position="195"/>
    </location>
</feature>
<protein>
    <recommendedName>
        <fullName evidence="5 8">Riboflavin synthase</fullName>
        <ecNumber evidence="4 8">2.5.1.9</ecNumber>
    </recommendedName>
</protein>
<evidence type="ECO:0000313" key="12">
    <source>
        <dbReference type="Proteomes" id="UP000296144"/>
    </source>
</evidence>
<dbReference type="PANTHER" id="PTHR21098:SF0">
    <property type="entry name" value="RIBOFLAVIN SYNTHASE"/>
    <property type="match status" value="1"/>
</dbReference>
<evidence type="ECO:0000256" key="7">
    <source>
        <dbReference type="ARBA" id="ARBA00022737"/>
    </source>
</evidence>
<dbReference type="PIRSF" id="PIRSF000498">
    <property type="entry name" value="Riboflavin_syn_A"/>
    <property type="match status" value="1"/>
</dbReference>
<feature type="repeat" description="Lumazine-binding" evidence="9">
    <location>
        <begin position="1"/>
        <end position="97"/>
    </location>
</feature>
<dbReference type="InterPro" id="IPR017938">
    <property type="entry name" value="Riboflavin_synthase-like_b-brl"/>
</dbReference>
<evidence type="ECO:0000256" key="4">
    <source>
        <dbReference type="ARBA" id="ARBA00012827"/>
    </source>
</evidence>
<evidence type="ECO:0000256" key="1">
    <source>
        <dbReference type="ARBA" id="ARBA00000968"/>
    </source>
</evidence>
<comment type="pathway">
    <text evidence="3">Cofactor biosynthesis; riboflavin biosynthesis; riboflavin from 2-hydroxy-3-oxobutyl phosphate and 5-amino-6-(D-ribitylamino)uracil: step 2/2.</text>
</comment>
<dbReference type="Proteomes" id="UP000296144">
    <property type="component" value="Unassembled WGS sequence"/>
</dbReference>
<evidence type="ECO:0000256" key="9">
    <source>
        <dbReference type="PROSITE-ProRule" id="PRU00524"/>
    </source>
</evidence>
<dbReference type="Pfam" id="PF00677">
    <property type="entry name" value="Lum_binding"/>
    <property type="match status" value="2"/>
</dbReference>
<feature type="domain" description="Lumazine-binding" evidence="10">
    <location>
        <begin position="1"/>
        <end position="97"/>
    </location>
</feature>
<evidence type="ECO:0000259" key="10">
    <source>
        <dbReference type="PROSITE" id="PS51177"/>
    </source>
</evidence>
<dbReference type="EC" id="2.5.1.9" evidence="4 8"/>